<protein>
    <submittedName>
        <fullName evidence="1">Uncharacterized protein</fullName>
    </submittedName>
</protein>
<sequence length="169" mass="18991">MNAPANRRFVFRLATMVNTRLIGLEHLIPWADAWVLKLEAPPLWLLELCTTQDLHAARGLLLRAACHPTDPFGRDEQDAEHLACLFVRYRQGALSWAAFLEEGGRYLDGANGSRTCEELYSLLNALEQQGHAQNMERAQSTEIERSLRGALQQVESVYRLLAAMTRTGG</sequence>
<accession>A0A3A8ILY5</accession>
<proteinExistence type="predicted"/>
<keyword evidence="2" id="KW-1185">Reference proteome</keyword>
<comment type="caution">
    <text evidence="1">The sequence shown here is derived from an EMBL/GenBank/DDBJ whole genome shotgun (WGS) entry which is preliminary data.</text>
</comment>
<gene>
    <name evidence="1" type="ORF">D7V88_22115</name>
</gene>
<name>A0A3A8ILY5_9BACT</name>
<dbReference type="EMBL" id="RAVZ01000157">
    <property type="protein sequence ID" value="RKG84382.1"/>
    <property type="molecule type" value="Genomic_DNA"/>
</dbReference>
<evidence type="ECO:0000313" key="1">
    <source>
        <dbReference type="EMBL" id="RKG84382.1"/>
    </source>
</evidence>
<dbReference type="AlphaFoldDB" id="A0A3A8ILY5"/>
<dbReference type="Proteomes" id="UP000268094">
    <property type="component" value="Unassembled WGS sequence"/>
</dbReference>
<evidence type="ECO:0000313" key="2">
    <source>
        <dbReference type="Proteomes" id="UP000268094"/>
    </source>
</evidence>
<organism evidence="1 2">
    <name type="scientific">Corallococcus terminator</name>
    <dbReference type="NCBI Taxonomy" id="2316733"/>
    <lineage>
        <taxon>Bacteria</taxon>
        <taxon>Pseudomonadati</taxon>
        <taxon>Myxococcota</taxon>
        <taxon>Myxococcia</taxon>
        <taxon>Myxococcales</taxon>
        <taxon>Cystobacterineae</taxon>
        <taxon>Myxococcaceae</taxon>
        <taxon>Corallococcus</taxon>
    </lineage>
</organism>
<reference evidence="2" key="1">
    <citation type="submission" date="2018-09" db="EMBL/GenBank/DDBJ databases">
        <authorList>
            <person name="Livingstone P.G."/>
            <person name="Whitworth D.E."/>
        </authorList>
    </citation>
    <scope>NUCLEOTIDE SEQUENCE [LARGE SCALE GENOMIC DNA]</scope>
    <source>
        <strain evidence="2">CA054A</strain>
    </source>
</reference>